<dbReference type="SUPFAM" id="SSF110296">
    <property type="entry name" value="Oligoxyloglucan reducing end-specific cellobiohydrolase"/>
    <property type="match status" value="1"/>
</dbReference>
<evidence type="ECO:0000256" key="1">
    <source>
        <dbReference type="SAM" id="Phobius"/>
    </source>
</evidence>
<feature type="transmembrane region" description="Helical" evidence="1">
    <location>
        <begin position="253"/>
        <end position="270"/>
    </location>
</feature>
<evidence type="ECO:0000313" key="2">
    <source>
        <dbReference type="EMBL" id="MFC1849560.1"/>
    </source>
</evidence>
<evidence type="ECO:0008006" key="4">
    <source>
        <dbReference type="Google" id="ProtNLM"/>
    </source>
</evidence>
<gene>
    <name evidence="2" type="ORF">ACFL27_05050</name>
</gene>
<feature type="transmembrane region" description="Helical" evidence="1">
    <location>
        <begin position="7"/>
        <end position="27"/>
    </location>
</feature>
<feature type="transmembrane region" description="Helical" evidence="1">
    <location>
        <begin position="226"/>
        <end position="246"/>
    </location>
</feature>
<keyword evidence="1" id="KW-1133">Transmembrane helix</keyword>
<feature type="transmembrane region" description="Helical" evidence="1">
    <location>
        <begin position="299"/>
        <end position="318"/>
    </location>
</feature>
<feature type="transmembrane region" description="Helical" evidence="1">
    <location>
        <begin position="577"/>
        <end position="597"/>
    </location>
</feature>
<name>A0ABV6YTM7_UNCC1</name>
<protein>
    <recommendedName>
        <fullName evidence="4">Photosynthesis system II assembly factor Ycf48/Hcf136-like domain-containing protein</fullName>
    </recommendedName>
</protein>
<dbReference type="CDD" id="cd15482">
    <property type="entry name" value="Sialidase_non-viral"/>
    <property type="match status" value="1"/>
</dbReference>
<organism evidence="2 3">
    <name type="scientific">candidate division CSSED10-310 bacterium</name>
    <dbReference type="NCBI Taxonomy" id="2855610"/>
    <lineage>
        <taxon>Bacteria</taxon>
        <taxon>Bacteria division CSSED10-310</taxon>
    </lineage>
</organism>
<dbReference type="Proteomes" id="UP001594351">
    <property type="component" value="Unassembled WGS sequence"/>
</dbReference>
<keyword evidence="1" id="KW-0472">Membrane</keyword>
<sequence length="662" mass="75229">MRKFFAAHSLGIFLSFYLLTLIIHLLWYQTFPAMILLSKIIMIISFLGLTHYRPDYGVYLFSATIIIFGASGEFHRLFQAVPFTVFFLFILLARVFSTAKNREYFRERVMGSPLSLPIFLIGIVIPLLGMLTGLYNQNNKLFLFKDVDGWIFYLYFFCLIGLIKNGNQSKKLIYFVVYSTITVAFILSSLNIMILFKFITPKTVDNLLYKTLQLGGHISYIKGGFWRIYTGNAILLSYALSFVVIVMLLKKRVFAVFLFFLFIVLVYSLAVSYTRGYWLSGVITLFLIFLCIPLKQKVAVLAVFLVILGIFMNVFQISPFTYLRREIRTVYTAVFYFSRIETEYAVVHGSGLFKSTDSGVSWEWLKDGLPQSRKIQALDIDPHNEQTIYAVAGGNIFKSIDGGRTWSAKNRGLLKHNIRILTLDPAQATLIYALASGGRVYRSTDAGEQWSIVPMDRSNRNIKTMLSALRCRKPFYVGVLAGTVYKLRDRSTSLKIKQYRSILQHVLHHPILGYGFGATLPENVTFRKQDDTHPHIFEAGYADLLLKAGITGIVIFLYFVGTVLYRSFQLFRSGSMSVNVVLQVFIFPFVGTLVAFATNPYLYSPFGILPLVLTAFIADHLYFLKFVHQDDTSQEILCAAVSGTFDNPHEQSRPHQGISAGS</sequence>
<feature type="transmembrane region" description="Helical" evidence="1">
    <location>
        <begin position="276"/>
        <end position="292"/>
    </location>
</feature>
<feature type="transmembrane region" description="Helical" evidence="1">
    <location>
        <begin position="544"/>
        <end position="565"/>
    </location>
</feature>
<feature type="transmembrane region" description="Helical" evidence="1">
    <location>
        <begin position="116"/>
        <end position="135"/>
    </location>
</feature>
<accession>A0ABV6YTM7</accession>
<feature type="transmembrane region" description="Helical" evidence="1">
    <location>
        <begin position="603"/>
        <end position="624"/>
    </location>
</feature>
<dbReference type="InterPro" id="IPR015943">
    <property type="entry name" value="WD40/YVTN_repeat-like_dom_sf"/>
</dbReference>
<feature type="transmembrane region" description="Helical" evidence="1">
    <location>
        <begin position="33"/>
        <end position="49"/>
    </location>
</feature>
<dbReference type="EMBL" id="JBHPBY010000046">
    <property type="protein sequence ID" value="MFC1849560.1"/>
    <property type="molecule type" value="Genomic_DNA"/>
</dbReference>
<keyword evidence="3" id="KW-1185">Reference proteome</keyword>
<feature type="transmembrane region" description="Helical" evidence="1">
    <location>
        <begin position="78"/>
        <end position="96"/>
    </location>
</feature>
<comment type="caution">
    <text evidence="2">The sequence shown here is derived from an EMBL/GenBank/DDBJ whole genome shotgun (WGS) entry which is preliminary data.</text>
</comment>
<reference evidence="2 3" key="1">
    <citation type="submission" date="2024-09" db="EMBL/GenBank/DDBJ databases">
        <title>Laminarin stimulates single cell rates of sulfate reduction while oxygen inhibits transcriptomic activity in coastal marine sediment.</title>
        <authorList>
            <person name="Lindsay M."/>
            <person name="Orcutt B."/>
            <person name="Emerson D."/>
            <person name="Stepanauskas R."/>
            <person name="D'Angelo T."/>
        </authorList>
    </citation>
    <scope>NUCLEOTIDE SEQUENCE [LARGE SCALE GENOMIC DNA]</scope>
    <source>
        <strain evidence="2">SAG AM-311-K15</strain>
    </source>
</reference>
<proteinExistence type="predicted"/>
<feature type="transmembrane region" description="Helical" evidence="1">
    <location>
        <begin position="175"/>
        <end position="199"/>
    </location>
</feature>
<feature type="transmembrane region" description="Helical" evidence="1">
    <location>
        <begin position="56"/>
        <end position="72"/>
    </location>
</feature>
<dbReference type="Gene3D" id="2.130.10.10">
    <property type="entry name" value="YVTN repeat-like/Quinoprotein amine dehydrogenase"/>
    <property type="match status" value="1"/>
</dbReference>
<evidence type="ECO:0000313" key="3">
    <source>
        <dbReference type="Proteomes" id="UP001594351"/>
    </source>
</evidence>
<keyword evidence="1" id="KW-0812">Transmembrane</keyword>
<feature type="transmembrane region" description="Helical" evidence="1">
    <location>
        <begin position="147"/>
        <end position="163"/>
    </location>
</feature>